<comment type="caution">
    <text evidence="1">The sequence shown here is derived from an EMBL/GenBank/DDBJ whole genome shotgun (WGS) entry which is preliminary data.</text>
</comment>
<dbReference type="InterPro" id="IPR025345">
    <property type="entry name" value="DUF4249"/>
</dbReference>
<dbReference type="Pfam" id="PF14054">
    <property type="entry name" value="DUF4249"/>
    <property type="match status" value="1"/>
</dbReference>
<protein>
    <recommendedName>
        <fullName evidence="3">DUF4249 domain-containing protein</fullName>
    </recommendedName>
</protein>
<dbReference type="Proteomes" id="UP000029736">
    <property type="component" value="Unassembled WGS sequence"/>
</dbReference>
<dbReference type="RefSeq" id="WP_044217526.1">
    <property type="nucleotide sequence ID" value="NZ_JBKAGJ010000001.1"/>
</dbReference>
<organism evidence="1 2">
    <name type="scientific">Phaeodactylibacter xiamenensis</name>
    <dbReference type="NCBI Taxonomy" id="1524460"/>
    <lineage>
        <taxon>Bacteria</taxon>
        <taxon>Pseudomonadati</taxon>
        <taxon>Bacteroidota</taxon>
        <taxon>Saprospiria</taxon>
        <taxon>Saprospirales</taxon>
        <taxon>Haliscomenobacteraceae</taxon>
        <taxon>Phaeodactylibacter</taxon>
    </lineage>
</organism>
<evidence type="ECO:0000313" key="2">
    <source>
        <dbReference type="Proteomes" id="UP000029736"/>
    </source>
</evidence>
<gene>
    <name evidence="1" type="ORF">IX84_06270</name>
</gene>
<dbReference type="PROSITE" id="PS51257">
    <property type="entry name" value="PROKAR_LIPOPROTEIN"/>
    <property type="match status" value="1"/>
</dbReference>
<sequence>MKNIIIIFLSVIALSSCDEVVELDIQQAEPRLIIEALVTNQPGRQYVQLTRTIPFGAKEKVPTVSGASVSVSDAYGYVMDYTESTPGYYVPAEPFAGTPGITYTLHVEVDGQTYTAEEVMQDVPPLDSLAVREDPAEKADPEEEGRFYEVLIYGKEPQETQNFYLFKFYRNDTLFTNDGSWIFAYDDTILGGNIQALPAPLYYAASDKAKLEMYPITRQAYRYYLDLSSNINNDGGMFSGQPANVRTNIEGGALGYFQASVLHTLETEVNP</sequence>
<reference evidence="1 2" key="1">
    <citation type="journal article" date="2014" name="Int. J. Syst. Evol. Microbiol.">
        <title>Phaeodactylibacter xiamenensis gen. nov., sp. nov., a member of the family Saprospiraceae isolated from the marine alga Phaeodactylum tricornutum.</title>
        <authorList>
            <person name="Chen Z.Jr."/>
            <person name="Lei X."/>
            <person name="Lai Q."/>
            <person name="Li Y."/>
            <person name="Zhang B."/>
            <person name="Zhang J."/>
            <person name="Zhang H."/>
            <person name="Yang L."/>
            <person name="Zheng W."/>
            <person name="Tian Y."/>
            <person name="Yu Z."/>
            <person name="Xu H.Jr."/>
            <person name="Zheng T."/>
        </authorList>
    </citation>
    <scope>NUCLEOTIDE SEQUENCE [LARGE SCALE GENOMIC DNA]</scope>
    <source>
        <strain evidence="1 2">KD52</strain>
    </source>
</reference>
<accession>A0A098S9V6</accession>
<dbReference type="EMBL" id="JPOS01000014">
    <property type="protein sequence ID" value="KGE88906.1"/>
    <property type="molecule type" value="Genomic_DNA"/>
</dbReference>
<dbReference type="AlphaFoldDB" id="A0A098S9V6"/>
<proteinExistence type="predicted"/>
<name>A0A098S9V6_9BACT</name>
<dbReference type="OrthoDB" id="637707at2"/>
<dbReference type="STRING" id="1524460.IX84_06270"/>
<evidence type="ECO:0000313" key="1">
    <source>
        <dbReference type="EMBL" id="KGE88906.1"/>
    </source>
</evidence>
<evidence type="ECO:0008006" key="3">
    <source>
        <dbReference type="Google" id="ProtNLM"/>
    </source>
</evidence>
<keyword evidence="2" id="KW-1185">Reference proteome</keyword>